<feature type="compositionally biased region" description="Basic residues" evidence="14">
    <location>
        <begin position="57"/>
        <end position="67"/>
    </location>
</feature>
<dbReference type="InterPro" id="IPR025593">
    <property type="entry name" value="GAS8_dom"/>
</dbReference>
<dbReference type="PANTHER" id="PTHR31543">
    <property type="entry name" value="DYNEIN REGULATORY COMPLEX SUBUNIT 4"/>
    <property type="match status" value="1"/>
</dbReference>
<evidence type="ECO:0000256" key="6">
    <source>
        <dbReference type="ARBA" id="ARBA00022701"/>
    </source>
</evidence>
<comment type="similarity">
    <text evidence="3">Belongs to the DRC4 family.</text>
</comment>
<feature type="compositionally biased region" description="Low complexity" evidence="14">
    <location>
        <begin position="262"/>
        <end position="273"/>
    </location>
</feature>
<evidence type="ECO:0000313" key="17">
    <source>
        <dbReference type="Proteomes" id="UP000007754"/>
    </source>
</evidence>
<evidence type="ECO:0000256" key="14">
    <source>
        <dbReference type="SAM" id="MobiDB-lite"/>
    </source>
</evidence>
<feature type="coiled-coil region" evidence="13">
    <location>
        <begin position="298"/>
        <end position="389"/>
    </location>
</feature>
<feature type="compositionally biased region" description="Low complexity" evidence="14">
    <location>
        <begin position="108"/>
        <end position="129"/>
    </location>
</feature>
<dbReference type="Proteomes" id="UP000007754">
    <property type="component" value="Chromosome 11"/>
</dbReference>
<feature type="region of interest" description="Disordered" evidence="14">
    <location>
        <begin position="1"/>
        <end position="170"/>
    </location>
</feature>
<dbReference type="InParanoid" id="A0A674G9K2"/>
<evidence type="ECO:0000256" key="5">
    <source>
        <dbReference type="ARBA" id="ARBA00022490"/>
    </source>
</evidence>
<keyword evidence="7" id="KW-0282">Flagellum</keyword>
<keyword evidence="11" id="KW-0966">Cell projection</keyword>
<keyword evidence="10" id="KW-0206">Cytoskeleton</keyword>
<protein>
    <recommendedName>
        <fullName evidence="4">Dynein regulatory complex subunit 4</fullName>
    </recommendedName>
    <alternativeName>
        <fullName evidence="12">Growth arrest-specific protein 8</fullName>
    </alternativeName>
</protein>
<gene>
    <name evidence="16" type="primary">GAS8</name>
</gene>
<dbReference type="PANTHER" id="PTHR31543:SF0">
    <property type="entry name" value="DYNEIN REGULATORY COMPLEX SUBUNIT 4"/>
    <property type="match status" value="1"/>
</dbReference>
<evidence type="ECO:0000259" key="15">
    <source>
        <dbReference type="Pfam" id="PF13851"/>
    </source>
</evidence>
<evidence type="ECO:0000256" key="13">
    <source>
        <dbReference type="SAM" id="Coils"/>
    </source>
</evidence>
<evidence type="ECO:0000256" key="10">
    <source>
        <dbReference type="ARBA" id="ARBA00023212"/>
    </source>
</evidence>
<dbReference type="GO" id="GO:0005794">
    <property type="term" value="C:Golgi apparatus"/>
    <property type="evidence" value="ECO:0007669"/>
    <property type="project" value="TreeGrafter"/>
</dbReference>
<dbReference type="OMA" id="MELTNHY"/>
<proteinExistence type="inferred from homology"/>
<keyword evidence="17" id="KW-1185">Reference proteome</keyword>
<feature type="region of interest" description="Disordered" evidence="14">
    <location>
        <begin position="254"/>
        <end position="290"/>
    </location>
</feature>
<evidence type="ECO:0000256" key="2">
    <source>
        <dbReference type="ARBA" id="ARBA00004245"/>
    </source>
</evidence>
<evidence type="ECO:0000256" key="4">
    <source>
        <dbReference type="ARBA" id="ARBA00021301"/>
    </source>
</evidence>
<evidence type="ECO:0000256" key="3">
    <source>
        <dbReference type="ARBA" id="ARBA00009859"/>
    </source>
</evidence>
<dbReference type="GO" id="GO:0008017">
    <property type="term" value="F:microtubule binding"/>
    <property type="evidence" value="ECO:0007669"/>
    <property type="project" value="InterPro"/>
</dbReference>
<accession>A0A674G9K2</accession>
<evidence type="ECO:0000256" key="7">
    <source>
        <dbReference type="ARBA" id="ARBA00022846"/>
    </source>
</evidence>
<comment type="subcellular location">
    <subcellularLocation>
        <location evidence="1">Cell projection</location>
        <location evidence="1">Cilium</location>
        <location evidence="1">Flagellum</location>
    </subcellularLocation>
    <subcellularLocation>
        <location evidence="2">Cytoplasm</location>
        <location evidence="2">Cytoskeleton</location>
    </subcellularLocation>
</comment>
<feature type="compositionally biased region" description="Gly residues" evidence="14">
    <location>
        <begin position="31"/>
        <end position="47"/>
    </location>
</feature>
<feature type="domain" description="Growth arrest-specific protein 8" evidence="15">
    <location>
        <begin position="491"/>
        <end position="690"/>
    </location>
</feature>
<dbReference type="GO" id="GO:0031267">
    <property type="term" value="F:small GTPase binding"/>
    <property type="evidence" value="ECO:0007669"/>
    <property type="project" value="InterPro"/>
</dbReference>
<evidence type="ECO:0000256" key="11">
    <source>
        <dbReference type="ARBA" id="ARBA00023273"/>
    </source>
</evidence>
<reference evidence="16" key="3">
    <citation type="submission" date="2025-09" db="UniProtKB">
        <authorList>
            <consortium name="Ensembl"/>
        </authorList>
    </citation>
    <scope>IDENTIFICATION</scope>
</reference>
<evidence type="ECO:0000256" key="12">
    <source>
        <dbReference type="ARBA" id="ARBA00031568"/>
    </source>
</evidence>
<keyword evidence="8 13" id="KW-0175">Coiled coil</keyword>
<feature type="coiled-coil region" evidence="13">
    <location>
        <begin position="518"/>
        <end position="618"/>
    </location>
</feature>
<evidence type="ECO:0000256" key="1">
    <source>
        <dbReference type="ARBA" id="ARBA00004230"/>
    </source>
</evidence>
<dbReference type="GeneTree" id="ENSGT00390000009477"/>
<feature type="compositionally biased region" description="Basic and acidic residues" evidence="14">
    <location>
        <begin position="97"/>
        <end position="106"/>
    </location>
</feature>
<evidence type="ECO:0000256" key="9">
    <source>
        <dbReference type="ARBA" id="ARBA00023069"/>
    </source>
</evidence>
<evidence type="ECO:0000313" key="16">
    <source>
        <dbReference type="Ensembl" id="ENSTGUP00000019341.1"/>
    </source>
</evidence>
<keyword evidence="6" id="KW-0493">Microtubule</keyword>
<name>A0A674G9K2_TAEGU</name>
<dbReference type="InterPro" id="IPR039308">
    <property type="entry name" value="GAS8"/>
</dbReference>
<dbReference type="GO" id="GO:0005874">
    <property type="term" value="C:microtubule"/>
    <property type="evidence" value="ECO:0007669"/>
    <property type="project" value="UniProtKB-KW"/>
</dbReference>
<reference evidence="16" key="2">
    <citation type="submission" date="2025-08" db="UniProtKB">
        <authorList>
            <consortium name="Ensembl"/>
        </authorList>
    </citation>
    <scope>IDENTIFICATION</scope>
</reference>
<dbReference type="Ensembl" id="ENSTGUT00000043340.1">
    <property type="protein sequence ID" value="ENSTGUP00000019341.1"/>
    <property type="gene ID" value="ENSTGUG00000029337.1"/>
</dbReference>
<dbReference type="GO" id="GO:0031514">
    <property type="term" value="C:motile cilium"/>
    <property type="evidence" value="ECO:0007669"/>
    <property type="project" value="UniProtKB-SubCell"/>
</dbReference>
<keyword evidence="5" id="KW-0963">Cytoplasm</keyword>
<reference evidence="16 17" key="1">
    <citation type="journal article" date="2010" name="Nature">
        <title>The genome of a songbird.</title>
        <authorList>
            <person name="Warren W.C."/>
            <person name="Clayton D.F."/>
            <person name="Ellegren H."/>
            <person name="Arnold A.P."/>
            <person name="Hillier L.W."/>
            <person name="Kunstner A."/>
            <person name="Searle S."/>
            <person name="White S."/>
            <person name="Vilella A.J."/>
            <person name="Fairley S."/>
            <person name="Heger A."/>
            <person name="Kong L."/>
            <person name="Ponting C.P."/>
            <person name="Jarvis E.D."/>
            <person name="Mello C.V."/>
            <person name="Minx P."/>
            <person name="Lovell P."/>
            <person name="Velho T.A."/>
            <person name="Ferris M."/>
            <person name="Balakrishnan C.N."/>
            <person name="Sinha S."/>
            <person name="Blatti C."/>
            <person name="London S.E."/>
            <person name="Li Y."/>
            <person name="Lin Y.C."/>
            <person name="George J."/>
            <person name="Sweedler J."/>
            <person name="Southey B."/>
            <person name="Gunaratne P."/>
            <person name="Watson M."/>
            <person name="Nam K."/>
            <person name="Backstrom N."/>
            <person name="Smeds L."/>
            <person name="Nabholz B."/>
            <person name="Itoh Y."/>
            <person name="Whitney O."/>
            <person name="Pfenning A.R."/>
            <person name="Howard J."/>
            <person name="Volker M."/>
            <person name="Skinner B.M."/>
            <person name="Griffin D.K."/>
            <person name="Ye L."/>
            <person name="McLaren W.M."/>
            <person name="Flicek P."/>
            <person name="Quesada V."/>
            <person name="Velasco G."/>
            <person name="Lopez-Otin C."/>
            <person name="Puente X.S."/>
            <person name="Olender T."/>
            <person name="Lancet D."/>
            <person name="Smit A.F."/>
            <person name="Hubley R."/>
            <person name="Konkel M.K."/>
            <person name="Walker J.A."/>
            <person name="Batzer M.A."/>
            <person name="Gu W."/>
            <person name="Pollock D.D."/>
            <person name="Chen L."/>
            <person name="Cheng Z."/>
            <person name="Eichler E.E."/>
            <person name="Stapley J."/>
            <person name="Slate J."/>
            <person name="Ekblom R."/>
            <person name="Birkhead T."/>
            <person name="Burke T."/>
            <person name="Burt D."/>
            <person name="Scharff C."/>
            <person name="Adam I."/>
            <person name="Richard H."/>
            <person name="Sultan M."/>
            <person name="Soldatov A."/>
            <person name="Lehrach H."/>
            <person name="Edwards S.V."/>
            <person name="Yang S.P."/>
            <person name="Li X."/>
            <person name="Graves T."/>
            <person name="Fulton L."/>
            <person name="Nelson J."/>
            <person name="Chinwalla A."/>
            <person name="Hou S."/>
            <person name="Mardis E.R."/>
            <person name="Wilson R.K."/>
        </authorList>
    </citation>
    <scope>NUCLEOTIDE SEQUENCE [LARGE SCALE GENOMIC DNA]</scope>
</reference>
<dbReference type="Pfam" id="PF13851">
    <property type="entry name" value="GAS"/>
    <property type="match status" value="1"/>
</dbReference>
<organism evidence="16 17">
    <name type="scientific">Taeniopygia guttata</name>
    <name type="common">Zebra finch</name>
    <name type="synonym">Poephila guttata</name>
    <dbReference type="NCBI Taxonomy" id="59729"/>
    <lineage>
        <taxon>Eukaryota</taxon>
        <taxon>Metazoa</taxon>
        <taxon>Chordata</taxon>
        <taxon>Craniata</taxon>
        <taxon>Vertebrata</taxon>
        <taxon>Euteleostomi</taxon>
        <taxon>Archelosauria</taxon>
        <taxon>Archosauria</taxon>
        <taxon>Dinosauria</taxon>
        <taxon>Saurischia</taxon>
        <taxon>Theropoda</taxon>
        <taxon>Coelurosauria</taxon>
        <taxon>Aves</taxon>
        <taxon>Neognathae</taxon>
        <taxon>Neoaves</taxon>
        <taxon>Telluraves</taxon>
        <taxon>Australaves</taxon>
        <taxon>Passeriformes</taxon>
        <taxon>Passeroidea</taxon>
        <taxon>Estrildidae</taxon>
        <taxon>Estrildinae</taxon>
        <taxon>Taeniopygia</taxon>
    </lineage>
</organism>
<dbReference type="AlphaFoldDB" id="A0A674G9K2"/>
<keyword evidence="9" id="KW-0969">Cilium</keyword>
<evidence type="ECO:0000256" key="8">
    <source>
        <dbReference type="ARBA" id="ARBA00023054"/>
    </source>
</evidence>
<sequence length="748" mass="82911">MGVPVRASRSARCPHLRRPPLPEPPWAGLGADAGAGAGAGPVLGGPGASPQPARSCPPRRGRGHQGRGHRDGRSRGAGAPGGQERARRGPGRAGGAHGDRGMRELSRGTAAVGTAPVTAVGAGVEEPGPGTTGPPGFVPPVLPELLLPPGSPQTARFPRSPRSLTPPLAAFFPPGPRDVLPLLPGVPSRCPLPVSPPGVPSRCPLPVSPPGPSRSLTVPPGPLRSLCPAPVARAERGVARGRVFTRRRSREISPFSRGTCRPLPGDAGAAAMAPKKKAGKAGRGPAVVDGLAPEDMSREELLEHTARLRQELERERQERSSFQLECHRIQSYWEITRRELEERKAELRNRDRELEEAEERHQLEIKVYKQKVKHLLHEQQENLTELKAEGVLSLRRAQKDHWDQEQELWKEKRSLNIRLKEQELANEAAITNLCLKHEEEMAQLRSNFELQTKEMEAKYTRKMQALRDEMDLRRKTEIHELEERKNTQISELMGNHEGAFGAIKNYYNDITAKNLTLIKLLKEQVEELKKKEAVLEKEKADVLRENKGLAEPLQEAQGLVAELQKKLVHYYRDKEALMNSKAHLKITQKELKDLQWEHEVLEQRFSKVQEERDDLYQKFTIAINEVQQKTGFKNLLLERKLQGLLTLLEQKEVELSEVLAASNLDPSALSLVSQKLEDVLSSKNATIQDLQLQLARVCKAHNDMLQTFKAKLTAFGIPLDNLGFQPLSFPFPGQELGQGPAGLISVPT</sequence>
<dbReference type="GO" id="GO:0030317">
    <property type="term" value="P:flagellated sperm motility"/>
    <property type="evidence" value="ECO:0007669"/>
    <property type="project" value="TreeGrafter"/>
</dbReference>